<dbReference type="RefSeq" id="WP_156990389.1">
    <property type="nucleotide sequence ID" value="NZ_VWXL01000052.1"/>
</dbReference>
<evidence type="ECO:0000259" key="1">
    <source>
        <dbReference type="PROSITE" id="PS50943"/>
    </source>
</evidence>
<feature type="domain" description="HTH cro/C1-type" evidence="1">
    <location>
        <begin position="12"/>
        <end position="61"/>
    </location>
</feature>
<accession>A0A6N8HZN7</accession>
<dbReference type="GO" id="GO:0003677">
    <property type="term" value="F:DNA binding"/>
    <property type="evidence" value="ECO:0007669"/>
    <property type="project" value="InterPro"/>
</dbReference>
<dbReference type="OrthoDB" id="1624259at2"/>
<dbReference type="Gene3D" id="1.10.260.40">
    <property type="entry name" value="lambda repressor-like DNA-binding domains"/>
    <property type="match status" value="1"/>
</dbReference>
<comment type="caution">
    <text evidence="2">The sequence shown here is derived from an EMBL/GenBank/DDBJ whole genome shotgun (WGS) entry which is preliminary data.</text>
</comment>
<dbReference type="InterPro" id="IPR001387">
    <property type="entry name" value="Cro/C1-type_HTH"/>
</dbReference>
<dbReference type="SMART" id="SM00530">
    <property type="entry name" value="HTH_XRE"/>
    <property type="match status" value="1"/>
</dbReference>
<proteinExistence type="predicted"/>
<dbReference type="CDD" id="cd00093">
    <property type="entry name" value="HTH_XRE"/>
    <property type="match status" value="1"/>
</dbReference>
<protein>
    <submittedName>
        <fullName evidence="2">Helix-turn-helix domain protein</fullName>
    </submittedName>
</protein>
<sequence length="153" mass="17644">MQSEYRNIYQIARESAGITQEKAAELVDVSVESLRAYESGRRYPPNDAVIRMIEVYGTQYLAYQHLRNSAEIGRQILPEIELKDLPAAFLNVLNEVNAFLKERDRMIDITCDGIISEAERPEWDRIMQEMDRLSASIMALKYARTKPDEKTGK</sequence>
<name>A0A6N8HZN7_9FIRM</name>
<dbReference type="Pfam" id="PF13560">
    <property type="entry name" value="HTH_31"/>
    <property type="match status" value="1"/>
</dbReference>
<dbReference type="PROSITE" id="PS50943">
    <property type="entry name" value="HTH_CROC1"/>
    <property type="match status" value="1"/>
</dbReference>
<evidence type="ECO:0000313" key="3">
    <source>
        <dbReference type="Proteomes" id="UP000469440"/>
    </source>
</evidence>
<dbReference type="AlphaFoldDB" id="A0A6N8HZN7"/>
<gene>
    <name evidence="2" type="ORF">CAFE_17570</name>
</gene>
<dbReference type="InterPro" id="IPR010982">
    <property type="entry name" value="Lambda_DNA-bd_dom_sf"/>
</dbReference>
<reference evidence="2 3" key="1">
    <citation type="submission" date="2019-09" db="EMBL/GenBank/DDBJ databases">
        <title>Genome sequence of Clostridium sp. EA1.</title>
        <authorList>
            <person name="Poehlein A."/>
            <person name="Bengelsdorf F.R."/>
            <person name="Daniel R."/>
        </authorList>
    </citation>
    <scope>NUCLEOTIDE SEQUENCE [LARGE SCALE GENOMIC DNA]</scope>
    <source>
        <strain evidence="2 3">EA1</strain>
    </source>
</reference>
<organism evidence="2 3">
    <name type="scientific">Caproicibacter fermentans</name>
    <dbReference type="NCBI Taxonomy" id="2576756"/>
    <lineage>
        <taxon>Bacteria</taxon>
        <taxon>Bacillati</taxon>
        <taxon>Bacillota</taxon>
        <taxon>Clostridia</taxon>
        <taxon>Eubacteriales</taxon>
        <taxon>Acutalibacteraceae</taxon>
        <taxon>Caproicibacter</taxon>
    </lineage>
</organism>
<dbReference type="EMBL" id="VWXL01000052">
    <property type="protein sequence ID" value="MVB11055.1"/>
    <property type="molecule type" value="Genomic_DNA"/>
</dbReference>
<dbReference type="Proteomes" id="UP000469440">
    <property type="component" value="Unassembled WGS sequence"/>
</dbReference>
<evidence type="ECO:0000313" key="2">
    <source>
        <dbReference type="EMBL" id="MVB11055.1"/>
    </source>
</evidence>
<keyword evidence="3" id="KW-1185">Reference proteome</keyword>
<dbReference type="SUPFAM" id="SSF47413">
    <property type="entry name" value="lambda repressor-like DNA-binding domains"/>
    <property type="match status" value="1"/>
</dbReference>